<accession>G8WSR8</accession>
<organism evidence="2 3">
    <name type="scientific">Streptantibioticus cattleyicolor (strain ATCC 35852 / DSM 46488 / JCM 4925 / NBRC 14057 / NRRL 8057)</name>
    <name type="common">Streptomyces cattleya</name>
    <dbReference type="NCBI Taxonomy" id="1003195"/>
    <lineage>
        <taxon>Bacteria</taxon>
        <taxon>Bacillati</taxon>
        <taxon>Actinomycetota</taxon>
        <taxon>Actinomycetes</taxon>
        <taxon>Kitasatosporales</taxon>
        <taxon>Streptomycetaceae</taxon>
        <taxon>Streptantibioticus</taxon>
    </lineage>
</organism>
<reference evidence="3" key="1">
    <citation type="submission" date="2011-12" db="EMBL/GenBank/DDBJ databases">
        <title>Complete genome sequence of Streptomyces cattleya strain DSM 46488.</title>
        <authorList>
            <person name="Ou H.-Y."/>
            <person name="Li P."/>
            <person name="Zhao C."/>
            <person name="O'Hagan D."/>
            <person name="Deng Z."/>
        </authorList>
    </citation>
    <scope>NUCLEOTIDE SEQUENCE [LARGE SCALE GENOMIC DNA]</scope>
    <source>
        <strain evidence="3">ATCC 35852 / DSM 46488 / JCM 4925 / NBRC 14057 / NRRL 8057</strain>
    </source>
</reference>
<dbReference type="KEGG" id="scy:SCATT_39320"/>
<protein>
    <recommendedName>
        <fullName evidence="4">Excreted virulence factor EspC, type VII ESX diderm</fullName>
    </recommendedName>
</protein>
<dbReference type="Gene3D" id="1.10.287.1060">
    <property type="entry name" value="ESAT-6-like"/>
    <property type="match status" value="1"/>
</dbReference>
<dbReference type="EMBL" id="CP003219">
    <property type="protein sequence ID" value="AEW96303.1"/>
    <property type="molecule type" value="Genomic_DNA"/>
</dbReference>
<sequence>MVDAGLRAASRVAEELGQGTAHARERLAEAHRGVAAAAEGFAFVAALGEAHRSWHDRLGRIRDDCHDIAGRISATADAHTHNDAATASSFGAGVAGR</sequence>
<evidence type="ECO:0000256" key="1">
    <source>
        <dbReference type="SAM" id="MobiDB-lite"/>
    </source>
</evidence>
<evidence type="ECO:0000313" key="3">
    <source>
        <dbReference type="Proteomes" id="UP000007842"/>
    </source>
</evidence>
<gene>
    <name evidence="2" type="ordered locus">SCATT_39320</name>
</gene>
<dbReference type="Proteomes" id="UP000007842">
    <property type="component" value="Chromosome"/>
</dbReference>
<evidence type="ECO:0008006" key="4">
    <source>
        <dbReference type="Google" id="ProtNLM"/>
    </source>
</evidence>
<dbReference type="HOGENOM" id="CLU_2345383_0_0_11"/>
<feature type="compositionally biased region" description="Low complexity" evidence="1">
    <location>
        <begin position="77"/>
        <end position="89"/>
    </location>
</feature>
<dbReference type="STRING" id="1003195.SCATT_39320"/>
<evidence type="ECO:0000313" key="2">
    <source>
        <dbReference type="EMBL" id="AEW96303.1"/>
    </source>
</evidence>
<name>G8WSR8_STREN</name>
<proteinExistence type="predicted"/>
<feature type="region of interest" description="Disordered" evidence="1">
    <location>
        <begin position="77"/>
        <end position="97"/>
    </location>
</feature>
<dbReference type="AlphaFoldDB" id="G8WSR8"/>
<dbReference type="PATRIC" id="fig|1003195.29.peg.3928"/>
<keyword evidence="3" id="KW-1185">Reference proteome</keyword>